<evidence type="ECO:0000256" key="1">
    <source>
        <dbReference type="SAM" id="SignalP"/>
    </source>
</evidence>
<evidence type="ECO:0008006" key="4">
    <source>
        <dbReference type="Google" id="ProtNLM"/>
    </source>
</evidence>
<organism evidence="2 3">
    <name type="scientific">Dibothriocephalus latus</name>
    <name type="common">Fish tapeworm</name>
    <name type="synonym">Diphyllobothrium latum</name>
    <dbReference type="NCBI Taxonomy" id="60516"/>
    <lineage>
        <taxon>Eukaryota</taxon>
        <taxon>Metazoa</taxon>
        <taxon>Spiralia</taxon>
        <taxon>Lophotrochozoa</taxon>
        <taxon>Platyhelminthes</taxon>
        <taxon>Cestoda</taxon>
        <taxon>Eucestoda</taxon>
        <taxon>Diphyllobothriidea</taxon>
        <taxon>Diphyllobothriidae</taxon>
        <taxon>Dibothriocephalus</taxon>
    </lineage>
</organism>
<dbReference type="EMBL" id="UYRU01005044">
    <property type="protein sequence ID" value="VDK38278.1"/>
    <property type="molecule type" value="Genomic_DNA"/>
</dbReference>
<gene>
    <name evidence="2" type="ORF">DILT_LOCUS931</name>
</gene>
<accession>A0A3P6R7Z1</accession>
<keyword evidence="1" id="KW-0732">Signal</keyword>
<name>A0A3P6R7Z1_DIBLA</name>
<proteinExistence type="predicted"/>
<dbReference type="AlphaFoldDB" id="A0A3P6R7Z1"/>
<keyword evidence="3" id="KW-1185">Reference proteome</keyword>
<protein>
    <recommendedName>
        <fullName evidence="4">PH domain-containing protein</fullName>
    </recommendedName>
</protein>
<evidence type="ECO:0000313" key="3">
    <source>
        <dbReference type="Proteomes" id="UP000281553"/>
    </source>
</evidence>
<dbReference type="Proteomes" id="UP000281553">
    <property type="component" value="Unassembled WGS sequence"/>
</dbReference>
<feature type="signal peptide" evidence="1">
    <location>
        <begin position="1"/>
        <end position="20"/>
    </location>
</feature>
<reference evidence="2 3" key="1">
    <citation type="submission" date="2018-11" db="EMBL/GenBank/DDBJ databases">
        <authorList>
            <consortium name="Pathogen Informatics"/>
        </authorList>
    </citation>
    <scope>NUCLEOTIDE SEQUENCE [LARGE SCALE GENOMIC DNA]</scope>
</reference>
<evidence type="ECO:0000313" key="2">
    <source>
        <dbReference type="EMBL" id="VDK38278.1"/>
    </source>
</evidence>
<sequence>MATNFVICLFQLSDLRICQGDQKKVENSTFELWDVGHNDDPIKSIIRVEAPNALSAKTWLQDLEKNIKSQGWTFL</sequence>
<feature type="chain" id="PRO_5018158934" description="PH domain-containing protein" evidence="1">
    <location>
        <begin position="21"/>
        <end position="75"/>
    </location>
</feature>